<dbReference type="Proteomes" id="UP000007110">
    <property type="component" value="Unassembled WGS sequence"/>
</dbReference>
<feature type="domain" description="Granulins" evidence="6">
    <location>
        <begin position="601"/>
        <end position="614"/>
    </location>
</feature>
<comment type="subcellular location">
    <subcellularLocation>
        <location evidence="1">Secreted</location>
    </subcellularLocation>
</comment>
<keyword evidence="8" id="KW-1185">Reference proteome</keyword>
<feature type="domain" description="Granulins" evidence="6">
    <location>
        <begin position="447"/>
        <end position="460"/>
    </location>
</feature>
<dbReference type="InterPro" id="IPR039036">
    <property type="entry name" value="Granulin_fam"/>
</dbReference>
<feature type="domain" description="Granulins" evidence="6">
    <location>
        <begin position="2073"/>
        <end position="2086"/>
    </location>
</feature>
<dbReference type="PROSITE" id="PS00799">
    <property type="entry name" value="GRANULINS"/>
    <property type="match status" value="28"/>
</dbReference>
<feature type="domain" description="Granulins" evidence="6">
    <location>
        <begin position="1987"/>
        <end position="2000"/>
    </location>
</feature>
<dbReference type="InterPro" id="IPR037277">
    <property type="entry name" value="Granulin_sf"/>
</dbReference>
<dbReference type="KEGG" id="spu:575170"/>
<dbReference type="OMA" id="THECPTG"/>
<dbReference type="OrthoDB" id="5854875at2759"/>
<name>A0A7M7SSY9_STRPU</name>
<sequence length="2254" mass="232323">MKLVTILVVASLVSLAFGGPLKVSKVAELAKENTCKDGCATTSTCCNDLNNESGCCTYPNAVCCSDGRHCCPTGYECDVTSNTCIKGNDVMRMLITDLTSNASAVICPDGQSECPDGNTCCKLASGQYGCCPLPNAVCCSDHLHCCPSGYTCGVSSGTCTQGESVVPWYEKSSATPVHEENVVCPDGQSECPDGNTCCTLASGQYGCCPLPNAVCCSDHLHCCPSGYTCGVSSGTCTQGESVVPWYEKSSATPVHVENVVCPDGQSECPDGNTCCTLASGQYGCCPLPNAVCCSDHLHCCPSGYTCGVSSGTCTQGESVVPWYEKSSATPVHVESVVCPDGQSECPDGNTCCTLASGQYGCCPLPNAVCCSDHLHCCPSGYTCGVSSGTCTRGESVVLWYEKSSATPVHVESVVCPDGQSECPDGNTCCKLASGQYGCCPLPNAVCCSDHLHCCPSGYTCGVSSGTCTQGESVVPWYEKSSATPVHVESVVCPDGQSECPDGNTCCTLASGQYGCCPLPNAVCCSDHLHCCPSGYTCGVSSGTCTQGESVVPWYEKSSATPVHEENVVCPDGQSECPDGNTCCKLASGQYGCCPLPNAVCCSDHLHCCPSGYTCGVSSGTCTQGESVVPWYEKSSATPVHEENVVCPDGQSECPDGNTCCKLASGQYGCCPLPNAVCCSDHLHCCPSGYTCGVSSGTCTQGESVVPWYEKSSATPVLVENVVCPDGQSECPDGNTCCTLASGQYGCCPLPNAVCCSDHLHCCPSGYTCGVSSGTCTRGESVVLWYEKSSATPVQVENVVCPDGQSECPDGNTCCKLASGQYGCCPLPNAVCCSDHLHCCPSGYTCGVSSGTCTQGESVVPWYEKSSATPVHVENVVCPDGQSECPDGNTCCTLASGQYGCCPLPNAVCCSDHLHCCPSGYTCGVSSGTCTQGESVVPWYEKSSATPVHVENVVCPDGQSECPDGNTCCKLASGQYGCCPLPNAVCCSDHLHCCPSGYTCGVSSGTCTQGESVVSWYEKSAATPVQVKSVICPGGQAQCPDGNTCCKLASGQYGCCPLPNAVCCSDHLHCCPSGYTCGVSAGTCTRGESVVLWYEKSSATPVQVENVVCPDGQSECPDGNTCCKLASGQYGCCPLPNAVCCSDHLHCCPSGYTCGVSSGTCTQGESVVLWFEKSAATPVQVESVICPGGQSECPDGNTCCKLASGQYGCCPLPNAVCCSDHLHCCPSGYTCGVSSGTCTQGESVVPWYEKSSATPVHVENVVCPDGQSECPDGNTCCKLASGQYGCCPLPNAVCCSDHLHCCPSGYTCGVSSGTCTQGESVVSWYEKSAATPVQVESVICPGGQAQCPDGNTCCKLASGQYGCCPLPNAVCCSDHLHCCPSGYTCGVSAGTCTRGESVVLWYEKSSATPVQVENVVCPDGQSECPDGNTCCKLASGQYGCCPLPNAVCCSDHLHCCPSGYTCGVSSGTCTQGESVVLWYEKSAATPLQVESVLCPGGQSECPDGNTCCKLASGQYGCCPLPNAVCCSDHLHCCPSGYTCGVSSGTCTQGESVVPWYEKSSATPVHVENVVCPDGQSECPDGNTCCTLASGQYGCCPLPNAVCCSDHLHCCPSGYTCGVSSGTCTQGESVVPWYEKSSATPVQVDSVICPGGQAQCPDGNTCCKLPSGQYGCCPLPNAVCCSDGEHCCPSGYTCDVSAGTCTQGESVVLWYEKSSATPVQVESVVCPGGQAQCPDGNTCCKLPSGQYGCCPLPNAVCCSDGQHCCPSGYTCDVSAGTCTQGESVVPWYEKSSATPVQIESVVCPDGQSECPDGSTCCKLASGQYGCCPIPSAVCCSDHLHCCPSGYTCDVSAGTCTQGESVVPWYEKSSATPVQIESVVCPDGQSECPDGSTCCKLASGQYGCCPLPNAVCCSDGQHCCPSGYTCDVSAGTCTQGESVVPWYEKSSATPVYVESVVCPDGQSECPDGNTCCKLASGQYGCCPLPNAVCCSDHLHCCPSGYTCGVSSGTCTRGSSILEWSSKSSARSNVDKLQITATEPVSICPDSKTSCPSSSTCCPLMASGEWGCCPVHNAVCCDDHIHCCPSGYSCGTNSCQKGSMHLPLLSKSTGLLKLTFEGQEEPKPEVKVHDNKHLLFQPDEPRTGSVICPGGKIECQDGNACCLLAGGDYSCCPLPQAVSPHEESGDKMMCPDEISSCPTGSTCCQTPGNIYGCCPYQAAICCSDLIHCCPSDYSCNSSTGTCTKDDHIMPWVGKIPPL</sequence>
<feature type="domain" description="Granulins" evidence="6">
    <location>
        <begin position="986"/>
        <end position="999"/>
    </location>
</feature>
<feature type="domain" description="Granulins" evidence="6">
    <location>
        <begin position="832"/>
        <end position="845"/>
    </location>
</feature>
<feature type="domain" description="Granulins" evidence="6">
    <location>
        <begin position="678"/>
        <end position="691"/>
    </location>
</feature>
<feature type="domain" description="Granulins" evidence="6">
    <location>
        <begin position="524"/>
        <end position="537"/>
    </location>
</feature>
<feature type="domain" description="Granulins" evidence="6">
    <location>
        <begin position="2218"/>
        <end position="2231"/>
    </location>
</feature>
<feature type="domain" description="Granulins" evidence="6">
    <location>
        <begin position="216"/>
        <end position="229"/>
    </location>
</feature>
<comment type="similarity">
    <text evidence="2">Belongs to the granulin family.</text>
</comment>
<feature type="domain" description="Granulins" evidence="6">
    <location>
        <begin position="1448"/>
        <end position="1461"/>
    </location>
</feature>
<feature type="domain" description="Granulins" evidence="6">
    <location>
        <begin position="755"/>
        <end position="768"/>
    </location>
</feature>
<feature type="domain" description="Granulins" evidence="6">
    <location>
        <begin position="1602"/>
        <end position="1615"/>
    </location>
</feature>
<organism evidence="7 8">
    <name type="scientific">Strongylocentrotus purpuratus</name>
    <name type="common">Purple sea urchin</name>
    <dbReference type="NCBI Taxonomy" id="7668"/>
    <lineage>
        <taxon>Eukaryota</taxon>
        <taxon>Metazoa</taxon>
        <taxon>Echinodermata</taxon>
        <taxon>Eleutherozoa</taxon>
        <taxon>Echinozoa</taxon>
        <taxon>Echinoidea</taxon>
        <taxon>Euechinoidea</taxon>
        <taxon>Echinacea</taxon>
        <taxon>Camarodonta</taxon>
        <taxon>Echinidea</taxon>
        <taxon>Strongylocentrotidae</taxon>
        <taxon>Strongylocentrotus</taxon>
    </lineage>
</organism>
<dbReference type="EnsemblMetazoa" id="XM_030973026">
    <property type="protein sequence ID" value="XP_030828886"/>
    <property type="gene ID" value="LOC575170"/>
</dbReference>
<feature type="chain" id="PRO_5036207860" description="Granulins domain-containing protein" evidence="5">
    <location>
        <begin position="19"/>
        <end position="2254"/>
    </location>
</feature>
<feature type="domain" description="Granulins" evidence="6">
    <location>
        <begin position="1063"/>
        <end position="1076"/>
    </location>
</feature>
<evidence type="ECO:0000256" key="2">
    <source>
        <dbReference type="ARBA" id="ARBA00010093"/>
    </source>
</evidence>
<feature type="domain" description="Granulins" evidence="6">
    <location>
        <begin position="1294"/>
        <end position="1307"/>
    </location>
</feature>
<dbReference type="GeneID" id="575170"/>
<feature type="domain" description="Granulins" evidence="6">
    <location>
        <begin position="293"/>
        <end position="306"/>
    </location>
</feature>
<evidence type="ECO:0000256" key="5">
    <source>
        <dbReference type="SAM" id="SignalP"/>
    </source>
</evidence>
<feature type="domain" description="Granulins" evidence="6">
    <location>
        <begin position="370"/>
        <end position="383"/>
    </location>
</feature>
<feature type="signal peptide" evidence="5">
    <location>
        <begin position="1"/>
        <end position="18"/>
    </location>
</feature>
<dbReference type="FunFam" id="2.10.25.160:FF:000001">
    <property type="entry name" value="Granulin precursor"/>
    <property type="match status" value="19"/>
</dbReference>
<dbReference type="Pfam" id="PF00396">
    <property type="entry name" value="Granulin"/>
    <property type="match status" value="28"/>
</dbReference>
<evidence type="ECO:0000256" key="1">
    <source>
        <dbReference type="ARBA" id="ARBA00004613"/>
    </source>
</evidence>
<protein>
    <recommendedName>
        <fullName evidence="6">Granulins domain-containing protein</fullName>
    </recommendedName>
</protein>
<evidence type="ECO:0000313" key="8">
    <source>
        <dbReference type="Proteomes" id="UP000007110"/>
    </source>
</evidence>
<dbReference type="EnsemblMetazoa" id="XM_030973029">
    <property type="protein sequence ID" value="XP_030828889"/>
    <property type="gene ID" value="LOC575170"/>
</dbReference>
<dbReference type="InterPro" id="IPR006150">
    <property type="entry name" value="Cys_repeat_1"/>
</dbReference>
<reference evidence="8" key="1">
    <citation type="submission" date="2015-02" db="EMBL/GenBank/DDBJ databases">
        <title>Genome sequencing for Strongylocentrotus purpuratus.</title>
        <authorList>
            <person name="Murali S."/>
            <person name="Liu Y."/>
            <person name="Vee V."/>
            <person name="English A."/>
            <person name="Wang M."/>
            <person name="Skinner E."/>
            <person name="Han Y."/>
            <person name="Muzny D.M."/>
            <person name="Worley K.C."/>
            <person name="Gibbs R.A."/>
        </authorList>
    </citation>
    <scope>NUCLEOTIDE SEQUENCE</scope>
</reference>
<feature type="domain" description="Granulins" evidence="6">
    <location>
        <begin position="1910"/>
        <end position="1923"/>
    </location>
</feature>
<feature type="domain" description="Granulins" evidence="6">
    <location>
        <begin position="1371"/>
        <end position="1384"/>
    </location>
</feature>
<feature type="domain" description="Granulins" evidence="6">
    <location>
        <begin position="64"/>
        <end position="77"/>
    </location>
</feature>
<dbReference type="RefSeq" id="XP_030828886.1">
    <property type="nucleotide sequence ID" value="XM_030973026.1"/>
</dbReference>
<dbReference type="RefSeq" id="XP_030828889.1">
    <property type="nucleotide sequence ID" value="XM_030973029.1"/>
</dbReference>
<feature type="domain" description="Granulins" evidence="6">
    <location>
        <begin position="1217"/>
        <end position="1230"/>
    </location>
</feature>
<evidence type="ECO:0000256" key="3">
    <source>
        <dbReference type="ARBA" id="ARBA00022525"/>
    </source>
</evidence>
<dbReference type="SMART" id="SM00289">
    <property type="entry name" value="WR1"/>
    <property type="match status" value="26"/>
</dbReference>
<reference evidence="7" key="2">
    <citation type="submission" date="2021-01" db="UniProtKB">
        <authorList>
            <consortium name="EnsemblMetazoa"/>
        </authorList>
    </citation>
    <scope>IDENTIFICATION</scope>
</reference>
<dbReference type="Gene3D" id="2.10.25.160">
    <property type="entry name" value="Granulin"/>
    <property type="match status" value="29"/>
</dbReference>
<proteinExistence type="inferred from homology"/>
<dbReference type="InParanoid" id="A0A7M7SSY9"/>
<feature type="domain" description="Granulins" evidence="6">
    <location>
        <begin position="1525"/>
        <end position="1538"/>
    </location>
</feature>
<feature type="domain" description="Granulins" evidence="6">
    <location>
        <begin position="909"/>
        <end position="922"/>
    </location>
</feature>
<evidence type="ECO:0000259" key="6">
    <source>
        <dbReference type="PROSITE" id="PS00799"/>
    </source>
</evidence>
<feature type="domain" description="Granulins" evidence="6">
    <location>
        <begin position="1140"/>
        <end position="1153"/>
    </location>
</feature>
<feature type="domain" description="Granulins" evidence="6">
    <location>
        <begin position="139"/>
        <end position="152"/>
    </location>
</feature>
<dbReference type="PANTHER" id="PTHR12274:SF3">
    <property type="entry name" value="PROGRANULIN"/>
    <property type="match status" value="1"/>
</dbReference>
<evidence type="ECO:0000256" key="4">
    <source>
        <dbReference type="ARBA" id="ARBA00023157"/>
    </source>
</evidence>
<dbReference type="InterPro" id="IPR000118">
    <property type="entry name" value="Granulin"/>
</dbReference>
<keyword evidence="3" id="KW-0964">Secreted</keyword>
<keyword evidence="4" id="KW-1015">Disulfide bond</keyword>
<keyword evidence="5" id="KW-0732">Signal</keyword>
<feature type="domain" description="Granulins" evidence="6">
    <location>
        <begin position="1679"/>
        <end position="1692"/>
    </location>
</feature>
<dbReference type="PANTHER" id="PTHR12274">
    <property type="entry name" value="GRANULIN"/>
    <property type="match status" value="1"/>
</dbReference>
<accession>A0A7M7SSY9</accession>
<evidence type="ECO:0000313" key="7">
    <source>
        <dbReference type="EnsemblMetazoa" id="XP_030828886"/>
    </source>
</evidence>
<dbReference type="SMART" id="SM00277">
    <property type="entry name" value="GRAN"/>
    <property type="match status" value="29"/>
</dbReference>
<dbReference type="GO" id="GO:0005576">
    <property type="term" value="C:extracellular region"/>
    <property type="evidence" value="ECO:0000318"/>
    <property type="project" value="GO_Central"/>
</dbReference>
<feature type="domain" description="Granulins" evidence="6">
    <location>
        <begin position="1756"/>
        <end position="1769"/>
    </location>
</feature>
<feature type="domain" description="Granulins" evidence="6">
    <location>
        <begin position="1833"/>
        <end position="1846"/>
    </location>
</feature>
<dbReference type="SUPFAM" id="SSF57277">
    <property type="entry name" value="Granulin repeat"/>
    <property type="match status" value="27"/>
</dbReference>